<dbReference type="SUPFAM" id="SSF48179">
    <property type="entry name" value="6-phosphogluconate dehydrogenase C-terminal domain-like"/>
    <property type="match status" value="1"/>
</dbReference>
<name>A0A1C6VHB4_9ACTN</name>
<dbReference type="GO" id="GO:0070403">
    <property type="term" value="F:NAD+ binding"/>
    <property type="evidence" value="ECO:0007669"/>
    <property type="project" value="InterPro"/>
</dbReference>
<protein>
    <submittedName>
        <fullName evidence="4">Prephenate dehydrogenase</fullName>
    </submittedName>
</protein>
<dbReference type="GO" id="GO:0008977">
    <property type="term" value="F:prephenate dehydrogenase (NAD+) activity"/>
    <property type="evidence" value="ECO:0007669"/>
    <property type="project" value="InterPro"/>
</dbReference>
<keyword evidence="2" id="KW-0560">Oxidoreductase</keyword>
<dbReference type="InterPro" id="IPR036291">
    <property type="entry name" value="NAD(P)-bd_dom_sf"/>
</dbReference>
<reference evidence="5" key="1">
    <citation type="submission" date="2016-06" db="EMBL/GenBank/DDBJ databases">
        <authorList>
            <person name="Varghese N."/>
            <person name="Submissions Spin"/>
        </authorList>
    </citation>
    <scope>NUCLEOTIDE SEQUENCE [LARGE SCALE GENOMIC DNA]</scope>
    <source>
        <strain evidence="5">DSM 43903</strain>
    </source>
</reference>
<comment type="similarity">
    <text evidence="1">Belongs to the prephenate/arogenate dehydrogenase family.</text>
</comment>
<dbReference type="InterPro" id="IPR046826">
    <property type="entry name" value="PDH_N"/>
</dbReference>
<dbReference type="GO" id="GO:0006571">
    <property type="term" value="P:tyrosine biosynthetic process"/>
    <property type="evidence" value="ECO:0007669"/>
    <property type="project" value="InterPro"/>
</dbReference>
<dbReference type="PANTHER" id="PTHR21363:SF0">
    <property type="entry name" value="PREPHENATE DEHYDROGENASE [NADP(+)]"/>
    <property type="match status" value="1"/>
</dbReference>
<dbReference type="Pfam" id="PF02153">
    <property type="entry name" value="PDH_N"/>
    <property type="match status" value="1"/>
</dbReference>
<dbReference type="Pfam" id="PF20463">
    <property type="entry name" value="PDH_C"/>
    <property type="match status" value="1"/>
</dbReference>
<sequence>MCPVPNGDAEVGRLAGSAGGPARAAVVGTGMIGGSVLLRLRDAGLDVAGWDPDPATRRYAREQGFACPDTVEEAVADRDFVFLCGPLPSLPGMLSRVAAATDEDCVLTDVGSTKAALAAFADTRGVGHRFVPGHPMAGADRAGVASASPALLDRAAWVLCPDPAGVVAFRRLAPLIIDVFRARLVPMSPTQHDTVVALSSHVPHLLAGALAGAVQEAPLRDAVLALAAGSFRDGSRVAGTPAERTANMLLSNRERVLEELTRVTDYLDKLAGAVRAGDAEALTSRYRAAAAARTVLAGRNFASRERAFPVAGDADAEVAYLWELGAAGGYLSGCRVDAGTVSYIAHLPADAGPV</sequence>
<dbReference type="PROSITE" id="PS51176">
    <property type="entry name" value="PDH_ADH"/>
    <property type="match status" value="1"/>
</dbReference>
<gene>
    <name evidence="4" type="ORF">GA0070606_4183</name>
</gene>
<dbReference type="Proteomes" id="UP000199001">
    <property type="component" value="Unassembled WGS sequence"/>
</dbReference>
<dbReference type="Gene3D" id="3.40.50.720">
    <property type="entry name" value="NAD(P)-binding Rossmann-like Domain"/>
    <property type="match status" value="1"/>
</dbReference>
<dbReference type="Gene3D" id="1.10.3660.10">
    <property type="entry name" value="6-phosphogluconate dehydrogenase C-terminal like domain"/>
    <property type="match status" value="1"/>
</dbReference>
<dbReference type="InterPro" id="IPR008927">
    <property type="entry name" value="6-PGluconate_DH-like_C_sf"/>
</dbReference>
<feature type="domain" description="Prephenate/arogenate dehydrogenase" evidence="3">
    <location>
        <begin position="22"/>
        <end position="304"/>
    </location>
</feature>
<evidence type="ECO:0000313" key="4">
    <source>
        <dbReference type="EMBL" id="SCL65685.1"/>
    </source>
</evidence>
<evidence type="ECO:0000259" key="3">
    <source>
        <dbReference type="PROSITE" id="PS51176"/>
    </source>
</evidence>
<dbReference type="STRING" id="47855.GA0070606_4183"/>
<dbReference type="InterPro" id="IPR050812">
    <property type="entry name" value="Preph/Arog_dehydrog"/>
</dbReference>
<dbReference type="PANTHER" id="PTHR21363">
    <property type="entry name" value="PREPHENATE DEHYDROGENASE"/>
    <property type="match status" value="1"/>
</dbReference>
<proteinExistence type="inferred from homology"/>
<evidence type="ECO:0000256" key="2">
    <source>
        <dbReference type="ARBA" id="ARBA00023002"/>
    </source>
</evidence>
<dbReference type="InterPro" id="IPR046825">
    <property type="entry name" value="PDH_C"/>
</dbReference>
<dbReference type="InterPro" id="IPR003099">
    <property type="entry name" value="Prephen_DH"/>
</dbReference>
<organism evidence="4 5">
    <name type="scientific">Micromonospora citrea</name>
    <dbReference type="NCBI Taxonomy" id="47855"/>
    <lineage>
        <taxon>Bacteria</taxon>
        <taxon>Bacillati</taxon>
        <taxon>Actinomycetota</taxon>
        <taxon>Actinomycetes</taxon>
        <taxon>Micromonosporales</taxon>
        <taxon>Micromonosporaceae</taxon>
        <taxon>Micromonospora</taxon>
    </lineage>
</organism>
<keyword evidence="5" id="KW-1185">Reference proteome</keyword>
<dbReference type="EMBL" id="FMHZ01000002">
    <property type="protein sequence ID" value="SCL65685.1"/>
    <property type="molecule type" value="Genomic_DNA"/>
</dbReference>
<dbReference type="GO" id="GO:0004665">
    <property type="term" value="F:prephenate dehydrogenase (NADP+) activity"/>
    <property type="evidence" value="ECO:0007669"/>
    <property type="project" value="InterPro"/>
</dbReference>
<evidence type="ECO:0000313" key="5">
    <source>
        <dbReference type="Proteomes" id="UP000199001"/>
    </source>
</evidence>
<dbReference type="SUPFAM" id="SSF51735">
    <property type="entry name" value="NAD(P)-binding Rossmann-fold domains"/>
    <property type="match status" value="1"/>
</dbReference>
<dbReference type="AlphaFoldDB" id="A0A1C6VHB4"/>
<accession>A0A1C6VHB4</accession>
<evidence type="ECO:0000256" key="1">
    <source>
        <dbReference type="ARBA" id="ARBA00007964"/>
    </source>
</evidence>